<gene>
    <name evidence="2" type="ORF">PFY00_00890</name>
</gene>
<dbReference type="Pfam" id="PF01494">
    <property type="entry name" value="FAD_binding_3"/>
    <property type="match status" value="1"/>
</dbReference>
<reference evidence="2 3" key="1">
    <citation type="submission" date="2023-01" db="EMBL/GenBank/DDBJ databases">
        <title>Thalassococcus onchidii sp. nov., isolated from a marine invertebrate from the South China Sea.</title>
        <authorList>
            <person name="Xu S."/>
            <person name="Liu Z."/>
            <person name="Xu Y."/>
        </authorList>
    </citation>
    <scope>NUCLEOTIDE SEQUENCE [LARGE SCALE GENOMIC DNA]</scope>
    <source>
        <strain evidence="2 3">KCTC 32084</strain>
    </source>
</reference>
<dbReference type="Gene3D" id="3.50.50.60">
    <property type="entry name" value="FAD/NAD(P)-binding domain"/>
    <property type="match status" value="1"/>
</dbReference>
<sequence length="388" mass="42329">MTAKSGQQTQKFDLIVIGAGPAGASAALAASRDGLRVALVDKRQFPRDKLCGGALTGRAVSTFQRLYQKQLPEIPINTCTSMFFHGFGHDLGRDENAPPLFLGMRRALDHFLLQAAAESGARTFLGESGSLDPETNILSLANTNLMAPLVIGADGVNSATAHTLFGQAFDRQKIGFALEVEIEGNDPDRELRIDFGAADWGYGWQFPKTNGTTIGLGGLLSQNADMKAHLARYLAFLNVHEPIKPKGQFLPFGDFRTVPGKGRVLLAGDAAGLVDPITGEGIGHAMESGALAANAVRDALQRKEPDKALDFYRQSLAPMHQSLRHARLLRNLIFRPAFRGIFIKNFQRSKRLRSEYLRLMAGETEYADLMKLTARRLPGAVLRSLKPY</sequence>
<name>A0ABT4XN14_9RHOB</name>
<evidence type="ECO:0000313" key="2">
    <source>
        <dbReference type="EMBL" id="MDA7423268.1"/>
    </source>
</evidence>
<dbReference type="InterPro" id="IPR036188">
    <property type="entry name" value="FAD/NAD-bd_sf"/>
</dbReference>
<protein>
    <submittedName>
        <fullName evidence="2">Geranylgeranyl reductase family protein</fullName>
    </submittedName>
</protein>
<comment type="caution">
    <text evidence="2">The sequence shown here is derived from an EMBL/GenBank/DDBJ whole genome shotgun (WGS) entry which is preliminary data.</text>
</comment>
<organism evidence="2 3">
    <name type="scientific">Thalassococcus lentus</name>
    <dbReference type="NCBI Taxonomy" id="1210524"/>
    <lineage>
        <taxon>Bacteria</taxon>
        <taxon>Pseudomonadati</taxon>
        <taxon>Pseudomonadota</taxon>
        <taxon>Alphaproteobacteria</taxon>
        <taxon>Rhodobacterales</taxon>
        <taxon>Roseobacteraceae</taxon>
        <taxon>Thalassococcus</taxon>
    </lineage>
</organism>
<dbReference type="SUPFAM" id="SSF51905">
    <property type="entry name" value="FAD/NAD(P)-binding domain"/>
    <property type="match status" value="1"/>
</dbReference>
<dbReference type="RefSeq" id="WP_271430632.1">
    <property type="nucleotide sequence ID" value="NZ_JAQIOY010000001.1"/>
</dbReference>
<dbReference type="InterPro" id="IPR002938">
    <property type="entry name" value="FAD-bd"/>
</dbReference>
<dbReference type="Proteomes" id="UP001210720">
    <property type="component" value="Unassembled WGS sequence"/>
</dbReference>
<proteinExistence type="predicted"/>
<feature type="domain" description="FAD-binding" evidence="1">
    <location>
        <begin position="261"/>
        <end position="321"/>
    </location>
</feature>
<dbReference type="InterPro" id="IPR011777">
    <property type="entry name" value="Geranylgeranyl_Rdtase_fam"/>
</dbReference>
<dbReference type="PANTHER" id="PTHR42685:SF22">
    <property type="entry name" value="CONDITIONED MEDIUM FACTOR RECEPTOR 1"/>
    <property type="match status" value="1"/>
</dbReference>
<dbReference type="EMBL" id="JAQIOY010000001">
    <property type="protein sequence ID" value="MDA7423268.1"/>
    <property type="molecule type" value="Genomic_DNA"/>
</dbReference>
<accession>A0ABT4XN14</accession>
<dbReference type="PRINTS" id="PR00420">
    <property type="entry name" value="RNGMNOXGNASE"/>
</dbReference>
<dbReference type="InterPro" id="IPR050407">
    <property type="entry name" value="Geranylgeranyl_reductase"/>
</dbReference>
<evidence type="ECO:0000259" key="1">
    <source>
        <dbReference type="Pfam" id="PF01494"/>
    </source>
</evidence>
<dbReference type="Pfam" id="PF12831">
    <property type="entry name" value="FAD_oxidored"/>
    <property type="match status" value="1"/>
</dbReference>
<evidence type="ECO:0000313" key="3">
    <source>
        <dbReference type="Proteomes" id="UP001210720"/>
    </source>
</evidence>
<dbReference type="PANTHER" id="PTHR42685">
    <property type="entry name" value="GERANYLGERANYL DIPHOSPHATE REDUCTASE"/>
    <property type="match status" value="1"/>
</dbReference>
<dbReference type="NCBIfam" id="TIGR02032">
    <property type="entry name" value="GG-red-SF"/>
    <property type="match status" value="1"/>
</dbReference>
<keyword evidence="3" id="KW-1185">Reference proteome</keyword>